<dbReference type="AlphaFoldDB" id="A0A3Q0R5D5"/>
<dbReference type="GO" id="GO:0031295">
    <property type="term" value="P:T cell costimulation"/>
    <property type="evidence" value="ECO:0007669"/>
    <property type="project" value="TreeGrafter"/>
</dbReference>
<reference evidence="13" key="1">
    <citation type="submission" date="2025-08" db="UniProtKB">
        <authorList>
            <consortium name="Ensembl"/>
        </authorList>
    </citation>
    <scope>IDENTIFICATION</scope>
</reference>
<keyword evidence="6" id="KW-0472">Membrane</keyword>
<reference evidence="13" key="2">
    <citation type="submission" date="2025-09" db="UniProtKB">
        <authorList>
            <consortium name="Ensembl"/>
        </authorList>
    </citation>
    <scope>IDENTIFICATION</scope>
</reference>
<keyword evidence="7" id="KW-1015">Disulfide bond</keyword>
<feature type="chain" id="PRO_5018703998" description="Ig-like domain-containing protein" evidence="11">
    <location>
        <begin position="21"/>
        <end position="180"/>
    </location>
</feature>
<dbReference type="InterPro" id="IPR036179">
    <property type="entry name" value="Ig-like_dom_sf"/>
</dbReference>
<dbReference type="Ensembl" id="ENSACIT00000007495.1">
    <property type="protein sequence ID" value="ENSACIP00000007279.1"/>
    <property type="gene ID" value="ENSACIG00000005719.1"/>
</dbReference>
<keyword evidence="3" id="KW-0812">Transmembrane</keyword>
<dbReference type="OMA" id="VCWRRVE"/>
<sequence>MSPSKFMLCLVILSVHQVEMDSGVESDQLLCKTTVPLPGDAKVEWMEKNDRRVHVYQNGSDQPEEQHQFYRGRTKMNEDLLKTGDLSLTLKYPTDGDTNIYTCTVYRREGNVLLKRQMELKVKGQCCRYRSIVVWIKSIVLLVDVPLGLICSSILVFDGIIIDLYELFLSEGGVTPSLHS</sequence>
<keyword evidence="14" id="KW-1185">Reference proteome</keyword>
<evidence type="ECO:0000256" key="11">
    <source>
        <dbReference type="SAM" id="SignalP"/>
    </source>
</evidence>
<keyword evidence="2" id="KW-1003">Cell membrane</keyword>
<keyword evidence="9" id="KW-0325">Glycoprotein</keyword>
<keyword evidence="10" id="KW-0393">Immunoglobulin domain</keyword>
<dbReference type="GO" id="GO:0042130">
    <property type="term" value="P:negative regulation of T cell proliferation"/>
    <property type="evidence" value="ECO:0007669"/>
    <property type="project" value="TreeGrafter"/>
</dbReference>
<dbReference type="InterPro" id="IPR007110">
    <property type="entry name" value="Ig-like_dom"/>
</dbReference>
<feature type="domain" description="Ig-like" evidence="12">
    <location>
        <begin position="3"/>
        <end position="119"/>
    </location>
</feature>
<protein>
    <recommendedName>
        <fullName evidence="12">Ig-like domain-containing protein</fullName>
    </recommendedName>
</protein>
<evidence type="ECO:0000256" key="4">
    <source>
        <dbReference type="ARBA" id="ARBA00022729"/>
    </source>
</evidence>
<dbReference type="PROSITE" id="PS50835">
    <property type="entry name" value="IG_LIKE"/>
    <property type="match status" value="1"/>
</dbReference>
<accession>A0A3Q0R5D5</accession>
<feature type="signal peptide" evidence="11">
    <location>
        <begin position="1"/>
        <end position="20"/>
    </location>
</feature>
<evidence type="ECO:0000256" key="7">
    <source>
        <dbReference type="ARBA" id="ARBA00023157"/>
    </source>
</evidence>
<name>A0A3Q0R5D5_AMPCI</name>
<evidence type="ECO:0000256" key="10">
    <source>
        <dbReference type="ARBA" id="ARBA00023319"/>
    </source>
</evidence>
<keyword evidence="5" id="KW-1133">Transmembrane helix</keyword>
<evidence type="ECO:0000313" key="13">
    <source>
        <dbReference type="Ensembl" id="ENSACIP00000007279.1"/>
    </source>
</evidence>
<dbReference type="InterPro" id="IPR051713">
    <property type="entry name" value="T-cell_Activation_Regulation"/>
</dbReference>
<dbReference type="PANTHER" id="PTHR25466">
    <property type="entry name" value="T-LYMPHOCYTE ACTIVATION ANTIGEN"/>
    <property type="match status" value="1"/>
</dbReference>
<evidence type="ECO:0000256" key="5">
    <source>
        <dbReference type="ARBA" id="ARBA00022989"/>
    </source>
</evidence>
<dbReference type="PANTHER" id="PTHR25466:SF14">
    <property type="entry name" value="BUTYROPHILIN SUBFAMILY 2 MEMBER A2-LIKE-RELATED"/>
    <property type="match status" value="1"/>
</dbReference>
<dbReference type="GO" id="GO:0009897">
    <property type="term" value="C:external side of plasma membrane"/>
    <property type="evidence" value="ECO:0007669"/>
    <property type="project" value="TreeGrafter"/>
</dbReference>
<evidence type="ECO:0000256" key="8">
    <source>
        <dbReference type="ARBA" id="ARBA00023170"/>
    </source>
</evidence>
<evidence type="ECO:0000256" key="3">
    <source>
        <dbReference type="ARBA" id="ARBA00022692"/>
    </source>
</evidence>
<keyword evidence="8" id="KW-0675">Receptor</keyword>
<evidence type="ECO:0000256" key="9">
    <source>
        <dbReference type="ARBA" id="ARBA00023180"/>
    </source>
</evidence>
<evidence type="ECO:0000259" key="12">
    <source>
        <dbReference type="PROSITE" id="PS50835"/>
    </source>
</evidence>
<evidence type="ECO:0000256" key="2">
    <source>
        <dbReference type="ARBA" id="ARBA00022475"/>
    </source>
</evidence>
<comment type="subcellular location">
    <subcellularLocation>
        <location evidence="1">Cell membrane</location>
        <topology evidence="1">Single-pass type I membrane protein</topology>
    </subcellularLocation>
</comment>
<dbReference type="Gene3D" id="2.60.40.10">
    <property type="entry name" value="Immunoglobulins"/>
    <property type="match status" value="1"/>
</dbReference>
<dbReference type="GO" id="GO:0071222">
    <property type="term" value="P:cellular response to lipopolysaccharide"/>
    <property type="evidence" value="ECO:0007669"/>
    <property type="project" value="TreeGrafter"/>
</dbReference>
<dbReference type="GO" id="GO:0006955">
    <property type="term" value="P:immune response"/>
    <property type="evidence" value="ECO:0007669"/>
    <property type="project" value="TreeGrafter"/>
</dbReference>
<dbReference type="InterPro" id="IPR013783">
    <property type="entry name" value="Ig-like_fold"/>
</dbReference>
<keyword evidence="4 11" id="KW-0732">Signal</keyword>
<dbReference type="Proteomes" id="UP000261340">
    <property type="component" value="Unplaced"/>
</dbReference>
<organism evidence="13 14">
    <name type="scientific">Amphilophus citrinellus</name>
    <name type="common">Midas cichlid</name>
    <name type="synonym">Cichlasoma citrinellum</name>
    <dbReference type="NCBI Taxonomy" id="61819"/>
    <lineage>
        <taxon>Eukaryota</taxon>
        <taxon>Metazoa</taxon>
        <taxon>Chordata</taxon>
        <taxon>Craniata</taxon>
        <taxon>Vertebrata</taxon>
        <taxon>Euteleostomi</taxon>
        <taxon>Actinopterygii</taxon>
        <taxon>Neopterygii</taxon>
        <taxon>Teleostei</taxon>
        <taxon>Neoteleostei</taxon>
        <taxon>Acanthomorphata</taxon>
        <taxon>Ovalentaria</taxon>
        <taxon>Cichlomorphae</taxon>
        <taxon>Cichliformes</taxon>
        <taxon>Cichlidae</taxon>
        <taxon>New World cichlids</taxon>
        <taxon>Cichlasomatinae</taxon>
        <taxon>Heroini</taxon>
        <taxon>Amphilophus</taxon>
    </lineage>
</organism>
<dbReference type="GO" id="GO:0007166">
    <property type="term" value="P:cell surface receptor signaling pathway"/>
    <property type="evidence" value="ECO:0007669"/>
    <property type="project" value="TreeGrafter"/>
</dbReference>
<dbReference type="GO" id="GO:0042102">
    <property type="term" value="P:positive regulation of T cell proliferation"/>
    <property type="evidence" value="ECO:0007669"/>
    <property type="project" value="TreeGrafter"/>
</dbReference>
<proteinExistence type="predicted"/>
<evidence type="ECO:0000256" key="6">
    <source>
        <dbReference type="ARBA" id="ARBA00023136"/>
    </source>
</evidence>
<dbReference type="SUPFAM" id="SSF48726">
    <property type="entry name" value="Immunoglobulin"/>
    <property type="match status" value="1"/>
</dbReference>
<evidence type="ECO:0000313" key="14">
    <source>
        <dbReference type="Proteomes" id="UP000261340"/>
    </source>
</evidence>
<evidence type="ECO:0000256" key="1">
    <source>
        <dbReference type="ARBA" id="ARBA00004251"/>
    </source>
</evidence>
<dbReference type="GeneTree" id="ENSGT01130000278447"/>